<name>A0A811YIB3_NYCPR</name>
<organism evidence="2 3">
    <name type="scientific">Nyctereutes procyonoides</name>
    <name type="common">Raccoon dog</name>
    <name type="synonym">Canis procyonoides</name>
    <dbReference type="NCBI Taxonomy" id="34880"/>
    <lineage>
        <taxon>Eukaryota</taxon>
        <taxon>Metazoa</taxon>
        <taxon>Chordata</taxon>
        <taxon>Craniata</taxon>
        <taxon>Vertebrata</taxon>
        <taxon>Euteleostomi</taxon>
        <taxon>Mammalia</taxon>
        <taxon>Eutheria</taxon>
        <taxon>Laurasiatheria</taxon>
        <taxon>Carnivora</taxon>
        <taxon>Caniformia</taxon>
        <taxon>Canidae</taxon>
        <taxon>Nyctereutes</taxon>
    </lineage>
</organism>
<keyword evidence="3" id="KW-1185">Reference proteome</keyword>
<evidence type="ECO:0000256" key="1">
    <source>
        <dbReference type="SAM" id="MobiDB-lite"/>
    </source>
</evidence>
<comment type="caution">
    <text evidence="2">The sequence shown here is derived from an EMBL/GenBank/DDBJ whole genome shotgun (WGS) entry which is preliminary data.</text>
</comment>
<dbReference type="AlphaFoldDB" id="A0A811YIB3"/>
<evidence type="ECO:0000313" key="3">
    <source>
        <dbReference type="Proteomes" id="UP000645828"/>
    </source>
</evidence>
<feature type="compositionally biased region" description="Low complexity" evidence="1">
    <location>
        <begin position="140"/>
        <end position="155"/>
    </location>
</feature>
<sequence>MPNSKSWPCYFLGETFGKSLNLYIPPPIAARAGWADGPRSLHHHYPPPPPKETRSFSLRSPHPHTGARSHPGPPGLTVARLSAAREGEKTPRRKSGTCPPPPTGEKPPRPHGFRCSHGNKRAPGAGGPGGAAPTPRTPGRRPLTPAASAPQAATSRYLPPTVTDSATICQHGLIEETGLLGRSCLQQQAGGPSLPPWLQEHMYSPHLYPSLGPSLPSSMEVPSAHSNTPRRRPEMPAHSPPGDSSQKPLVNGVPPSALPFTTSLQDQSCASLFSSYWSHGAIWDCIHLSHGAVSICRAETSYAGQGTRSIKR</sequence>
<feature type="region of interest" description="Disordered" evidence="1">
    <location>
        <begin position="40"/>
        <end position="159"/>
    </location>
</feature>
<proteinExistence type="predicted"/>
<feature type="region of interest" description="Disordered" evidence="1">
    <location>
        <begin position="214"/>
        <end position="254"/>
    </location>
</feature>
<feature type="compositionally biased region" description="Basic residues" evidence="1">
    <location>
        <begin position="109"/>
        <end position="120"/>
    </location>
</feature>
<dbReference type="Proteomes" id="UP000645828">
    <property type="component" value="Unassembled WGS sequence"/>
</dbReference>
<accession>A0A811YIB3</accession>
<protein>
    <submittedName>
        <fullName evidence="2">(raccoon dog) hypothetical protein</fullName>
    </submittedName>
</protein>
<evidence type="ECO:0000313" key="2">
    <source>
        <dbReference type="EMBL" id="CAD7677066.1"/>
    </source>
</evidence>
<dbReference type="EMBL" id="CAJHUB010000678">
    <property type="protein sequence ID" value="CAD7677066.1"/>
    <property type="molecule type" value="Genomic_DNA"/>
</dbReference>
<gene>
    <name evidence="2" type="ORF">NYPRO_LOCUS9862</name>
</gene>
<reference evidence="2" key="1">
    <citation type="submission" date="2020-12" db="EMBL/GenBank/DDBJ databases">
        <authorList>
            <consortium name="Molecular Ecology Group"/>
        </authorList>
    </citation>
    <scope>NUCLEOTIDE SEQUENCE</scope>
    <source>
        <strain evidence="2">TBG_1078</strain>
    </source>
</reference>